<protein>
    <recommendedName>
        <fullName evidence="1">Rotamase</fullName>
    </recommendedName>
</protein>
<dbReference type="EMBL" id="UYRW01009527">
    <property type="protein sequence ID" value="VDM97909.1"/>
    <property type="molecule type" value="Genomic_DNA"/>
</dbReference>
<evidence type="ECO:0000256" key="2">
    <source>
        <dbReference type="SAM" id="MobiDB-lite"/>
    </source>
</evidence>
<dbReference type="PANTHER" id="PTHR46512">
    <property type="entry name" value="PEPTIDYLPROLYL ISOMERASE"/>
    <property type="match status" value="1"/>
</dbReference>
<evidence type="ECO:0000313" key="3">
    <source>
        <dbReference type="EMBL" id="VDM97909.1"/>
    </source>
</evidence>
<evidence type="ECO:0000256" key="1">
    <source>
        <dbReference type="ARBA" id="ARBA00029569"/>
    </source>
</evidence>
<reference evidence="3 4" key="1">
    <citation type="submission" date="2018-08" db="EMBL/GenBank/DDBJ databases">
        <authorList>
            <person name="Laetsch R D."/>
            <person name="Stevens L."/>
            <person name="Kumar S."/>
            <person name="Blaxter L. M."/>
        </authorList>
    </citation>
    <scope>NUCLEOTIDE SEQUENCE [LARGE SCALE GENOMIC DNA]</scope>
</reference>
<dbReference type="Proteomes" id="UP000271087">
    <property type="component" value="Unassembled WGS sequence"/>
</dbReference>
<feature type="compositionally biased region" description="Polar residues" evidence="2">
    <location>
        <begin position="74"/>
        <end position="86"/>
    </location>
</feature>
<accession>A0A3P7K9C0</accession>
<proteinExistence type="predicted"/>
<name>A0A3P7K9C0_ONCOC</name>
<keyword evidence="4" id="KW-1185">Reference proteome</keyword>
<feature type="region of interest" description="Disordered" evidence="2">
    <location>
        <begin position="66"/>
        <end position="86"/>
    </location>
</feature>
<feature type="non-terminal residue" evidence="3">
    <location>
        <position position="1"/>
    </location>
</feature>
<dbReference type="SUPFAM" id="SSF48452">
    <property type="entry name" value="TPR-like"/>
    <property type="match status" value="1"/>
</dbReference>
<sequence>QALQEQNDVDEAIIEYKKVLEYEPDNKAAAAQILACKKKLAQIREKEKKRYKGMFENFAAKEKIEVDEDAESTPMETSSPKLETVN</sequence>
<dbReference type="InterPro" id="IPR011990">
    <property type="entry name" value="TPR-like_helical_dom_sf"/>
</dbReference>
<gene>
    <name evidence="3" type="ORF">NOO_LOCUS12051</name>
</gene>
<dbReference type="PANTHER" id="PTHR46512:SF9">
    <property type="entry name" value="PEPTIDYLPROLYL ISOMERASE"/>
    <property type="match status" value="1"/>
</dbReference>
<organism evidence="3 4">
    <name type="scientific">Onchocerca ochengi</name>
    <name type="common">Filarial nematode worm</name>
    <dbReference type="NCBI Taxonomy" id="42157"/>
    <lineage>
        <taxon>Eukaryota</taxon>
        <taxon>Metazoa</taxon>
        <taxon>Ecdysozoa</taxon>
        <taxon>Nematoda</taxon>
        <taxon>Chromadorea</taxon>
        <taxon>Rhabditida</taxon>
        <taxon>Spirurina</taxon>
        <taxon>Spiruromorpha</taxon>
        <taxon>Filarioidea</taxon>
        <taxon>Onchocercidae</taxon>
        <taxon>Onchocerca</taxon>
    </lineage>
</organism>
<dbReference type="InterPro" id="IPR050754">
    <property type="entry name" value="FKBP4/5/8-like"/>
</dbReference>
<dbReference type="OrthoDB" id="433738at2759"/>
<evidence type="ECO:0000313" key="4">
    <source>
        <dbReference type="Proteomes" id="UP000271087"/>
    </source>
</evidence>
<dbReference type="AlphaFoldDB" id="A0A3P7K9C0"/>
<dbReference type="Gene3D" id="1.25.40.10">
    <property type="entry name" value="Tetratricopeptide repeat domain"/>
    <property type="match status" value="1"/>
</dbReference>